<evidence type="ECO:0000256" key="1">
    <source>
        <dbReference type="SAM" id="MobiDB-lite"/>
    </source>
</evidence>
<evidence type="ECO:0000313" key="5">
    <source>
        <dbReference type="Proteomes" id="UP000198953"/>
    </source>
</evidence>
<dbReference type="OrthoDB" id="9807744at2"/>
<dbReference type="PANTHER" id="PTHR30590">
    <property type="entry name" value="INNER MEMBRANE PROTEIN"/>
    <property type="match status" value="1"/>
</dbReference>
<accession>A0A1H8FVG9</accession>
<dbReference type="AlphaFoldDB" id="A0A1H8FVG9"/>
<keyword evidence="2" id="KW-1133">Transmembrane helix</keyword>
<keyword evidence="2" id="KW-0472">Membrane</keyword>
<feature type="transmembrane region" description="Helical" evidence="2">
    <location>
        <begin position="290"/>
        <end position="311"/>
    </location>
</feature>
<feature type="domain" description="DUF418" evidence="3">
    <location>
        <begin position="211"/>
        <end position="365"/>
    </location>
</feature>
<organism evidence="4 5">
    <name type="scientific">Nonomuraea pusilla</name>
    <dbReference type="NCBI Taxonomy" id="46177"/>
    <lineage>
        <taxon>Bacteria</taxon>
        <taxon>Bacillati</taxon>
        <taxon>Actinomycetota</taxon>
        <taxon>Actinomycetes</taxon>
        <taxon>Streptosporangiales</taxon>
        <taxon>Streptosporangiaceae</taxon>
        <taxon>Nonomuraea</taxon>
    </lineage>
</organism>
<gene>
    <name evidence="4" type="ORF">SAMN05660976_07371</name>
</gene>
<evidence type="ECO:0000259" key="3">
    <source>
        <dbReference type="Pfam" id="PF04235"/>
    </source>
</evidence>
<feature type="compositionally biased region" description="Pro residues" evidence="1">
    <location>
        <begin position="17"/>
        <end position="32"/>
    </location>
</feature>
<dbReference type="EMBL" id="FOBF01000025">
    <property type="protein sequence ID" value="SEN35672.1"/>
    <property type="molecule type" value="Genomic_DNA"/>
</dbReference>
<reference evidence="4 5" key="1">
    <citation type="submission" date="2016-10" db="EMBL/GenBank/DDBJ databases">
        <authorList>
            <person name="de Groot N.N."/>
        </authorList>
    </citation>
    <scope>NUCLEOTIDE SEQUENCE [LARGE SCALE GENOMIC DNA]</scope>
    <source>
        <strain evidence="4 5">DSM 43357</strain>
    </source>
</reference>
<keyword evidence="5" id="KW-1185">Reference proteome</keyword>
<feature type="transmembrane region" description="Helical" evidence="2">
    <location>
        <begin position="257"/>
        <end position="278"/>
    </location>
</feature>
<name>A0A1H8FVG9_9ACTN</name>
<evidence type="ECO:0000313" key="4">
    <source>
        <dbReference type="EMBL" id="SEN35672.1"/>
    </source>
</evidence>
<feature type="region of interest" description="Disordered" evidence="1">
    <location>
        <begin position="1"/>
        <end position="39"/>
    </location>
</feature>
<dbReference type="STRING" id="46177.SAMN05660976_07371"/>
<dbReference type="InterPro" id="IPR007349">
    <property type="entry name" value="DUF418"/>
</dbReference>
<feature type="transmembrane region" description="Helical" evidence="2">
    <location>
        <begin position="176"/>
        <end position="205"/>
    </location>
</feature>
<dbReference type="InterPro" id="IPR052529">
    <property type="entry name" value="Bact_Transport_Assoc"/>
</dbReference>
<evidence type="ECO:0000256" key="2">
    <source>
        <dbReference type="SAM" id="Phobius"/>
    </source>
</evidence>
<sequence>MPTEHPRHGAASARPAAPRPPGHIPSPAPPVPGGGAATPSGRPRIAALDVLRGFALCGILLANVQPIANAGAVVVRGVPGPVGEGARDAHGWLHLFVDQRFFPVFSLLFGVGFSLLLRSAAERVPRPRLILLRRLLVLLGMGLAHLLLLWQGDILTVYAAVGLAVLLPSTWLPRGAVAVLAAVLVVGSVAFLGGTYSLVPGLFLLGSALTRYGVTDRMGASAKAPALMAVAFAVAAVPAVVWQAWLEDSGAEGPFSVAAFPLAGLLLAGAYVCGLLALTATPVGPALEVVFAPLGRMALTNYLTATVLVLALRGLPSGAPHTWPLSTVLLIAGSILAVQWAWSALWLRRFRYGPLEWLWRWATWGRRPRSRRAETTG</sequence>
<feature type="transmembrane region" description="Helical" evidence="2">
    <location>
        <begin position="323"/>
        <end position="347"/>
    </location>
</feature>
<feature type="transmembrane region" description="Helical" evidence="2">
    <location>
        <begin position="101"/>
        <end position="119"/>
    </location>
</feature>
<dbReference type="Proteomes" id="UP000198953">
    <property type="component" value="Unassembled WGS sequence"/>
</dbReference>
<feature type="transmembrane region" description="Helical" evidence="2">
    <location>
        <begin position="226"/>
        <end position="245"/>
    </location>
</feature>
<dbReference type="Pfam" id="PF04235">
    <property type="entry name" value="DUF418"/>
    <property type="match status" value="1"/>
</dbReference>
<dbReference type="PANTHER" id="PTHR30590:SF2">
    <property type="entry name" value="INNER MEMBRANE PROTEIN"/>
    <property type="match status" value="1"/>
</dbReference>
<feature type="transmembrane region" description="Helical" evidence="2">
    <location>
        <begin position="131"/>
        <end position="150"/>
    </location>
</feature>
<protein>
    <submittedName>
        <fullName evidence="4">Uncharacterized membrane protein YeiB</fullName>
    </submittedName>
</protein>
<keyword evidence="2" id="KW-0812">Transmembrane</keyword>
<dbReference type="RefSeq" id="WP_091105078.1">
    <property type="nucleotide sequence ID" value="NZ_FOBF01000025.1"/>
</dbReference>
<proteinExistence type="predicted"/>